<reference evidence="1" key="1">
    <citation type="submission" date="2023-03" db="EMBL/GenBank/DDBJ databases">
        <title>Massive genome expansion in bonnet fungi (Mycena s.s.) driven by repeated elements and novel gene families across ecological guilds.</title>
        <authorList>
            <consortium name="Lawrence Berkeley National Laboratory"/>
            <person name="Harder C.B."/>
            <person name="Miyauchi S."/>
            <person name="Viragh M."/>
            <person name="Kuo A."/>
            <person name="Thoen E."/>
            <person name="Andreopoulos B."/>
            <person name="Lu D."/>
            <person name="Skrede I."/>
            <person name="Drula E."/>
            <person name="Henrissat B."/>
            <person name="Morin E."/>
            <person name="Kohler A."/>
            <person name="Barry K."/>
            <person name="LaButti K."/>
            <person name="Morin E."/>
            <person name="Salamov A."/>
            <person name="Lipzen A."/>
            <person name="Mereny Z."/>
            <person name="Hegedus B."/>
            <person name="Baldrian P."/>
            <person name="Stursova M."/>
            <person name="Weitz H."/>
            <person name="Taylor A."/>
            <person name="Grigoriev I.V."/>
            <person name="Nagy L.G."/>
            <person name="Martin F."/>
            <person name="Kauserud H."/>
        </authorList>
    </citation>
    <scope>NUCLEOTIDE SEQUENCE</scope>
    <source>
        <strain evidence="1">9284</strain>
    </source>
</reference>
<gene>
    <name evidence="1" type="ORF">FB45DRAFT_904336</name>
</gene>
<keyword evidence="2" id="KW-1185">Reference proteome</keyword>
<dbReference type="AlphaFoldDB" id="A0AAD7C4Y4"/>
<protein>
    <submittedName>
        <fullName evidence="1">Uncharacterized protein</fullName>
    </submittedName>
</protein>
<comment type="caution">
    <text evidence="1">The sequence shown here is derived from an EMBL/GenBank/DDBJ whole genome shotgun (WGS) entry which is preliminary data.</text>
</comment>
<organism evidence="1 2">
    <name type="scientific">Roridomyces roridus</name>
    <dbReference type="NCBI Taxonomy" id="1738132"/>
    <lineage>
        <taxon>Eukaryota</taxon>
        <taxon>Fungi</taxon>
        <taxon>Dikarya</taxon>
        <taxon>Basidiomycota</taxon>
        <taxon>Agaricomycotina</taxon>
        <taxon>Agaricomycetes</taxon>
        <taxon>Agaricomycetidae</taxon>
        <taxon>Agaricales</taxon>
        <taxon>Marasmiineae</taxon>
        <taxon>Mycenaceae</taxon>
        <taxon>Roridomyces</taxon>
    </lineage>
</organism>
<sequence>MNHGDLYEENILNYDGHPVLIDLKFAEEHKCVINMKIVMGAITPTVEEYGCPELYELILERLGLWKSATVGFCSQMFRKDDITCPEDLIKNMPAHFNEERQEIEKQAMQVFQEIVEERRLTYGTDKLYRESFPGLALISLMRNTQRVYSVSTLSRVPASMKSPLAVIPLLLDRTFSFTQIIHLC</sequence>
<evidence type="ECO:0000313" key="1">
    <source>
        <dbReference type="EMBL" id="KAJ7638948.1"/>
    </source>
</evidence>
<dbReference type="Proteomes" id="UP001221142">
    <property type="component" value="Unassembled WGS sequence"/>
</dbReference>
<proteinExistence type="predicted"/>
<accession>A0AAD7C4Y4</accession>
<dbReference type="EMBL" id="JARKIF010000005">
    <property type="protein sequence ID" value="KAJ7638948.1"/>
    <property type="molecule type" value="Genomic_DNA"/>
</dbReference>
<evidence type="ECO:0000313" key="2">
    <source>
        <dbReference type="Proteomes" id="UP001221142"/>
    </source>
</evidence>
<name>A0AAD7C4Y4_9AGAR</name>